<dbReference type="Proteomes" id="UP000036027">
    <property type="component" value="Unassembled WGS sequence"/>
</dbReference>
<sequence length="87" mass="10013">MKSRLKLSDGFFAAKNPREFGHYRLISQNPPDRSQTDYSDRFYTSPANTAPFYSKYGFTIFQHQVSVLCGQPFISFSNTIYESIKAV</sequence>
<proteinExistence type="predicted"/>
<dbReference type="EMBL" id="JTDO01000019">
    <property type="protein sequence ID" value="KLT72131.1"/>
    <property type="molecule type" value="Genomic_DNA"/>
</dbReference>
<organism evidence="1 2">
    <name type="scientific">Neisseria arctica</name>
    <dbReference type="NCBI Taxonomy" id="1470200"/>
    <lineage>
        <taxon>Bacteria</taxon>
        <taxon>Pseudomonadati</taxon>
        <taxon>Pseudomonadota</taxon>
        <taxon>Betaproteobacteria</taxon>
        <taxon>Neisseriales</taxon>
        <taxon>Neisseriaceae</taxon>
        <taxon>Neisseria</taxon>
    </lineage>
</organism>
<evidence type="ECO:0000313" key="1">
    <source>
        <dbReference type="EMBL" id="KLT72131.1"/>
    </source>
</evidence>
<dbReference type="PATRIC" id="fig|1470200.3.peg.950"/>
<accession>A0A0J0YPQ1</accession>
<dbReference type="STRING" id="1470200.PL75_09685"/>
<comment type="caution">
    <text evidence="1">The sequence shown here is derived from an EMBL/GenBank/DDBJ whole genome shotgun (WGS) entry which is preliminary data.</text>
</comment>
<name>A0A0J0YPQ1_9NEIS</name>
<protein>
    <submittedName>
        <fullName evidence="1">Uncharacterized protein</fullName>
    </submittedName>
</protein>
<keyword evidence="2" id="KW-1185">Reference proteome</keyword>
<dbReference type="AlphaFoldDB" id="A0A0J0YPQ1"/>
<evidence type="ECO:0000313" key="2">
    <source>
        <dbReference type="Proteomes" id="UP000036027"/>
    </source>
</evidence>
<reference evidence="1 2" key="1">
    <citation type="submission" date="2014-11" db="EMBL/GenBank/DDBJ databases">
        <title>Genome of a novel goose pathogen.</title>
        <authorList>
            <person name="Hansen C.M."/>
            <person name="Hueffer K."/>
            <person name="Choi S.C."/>
        </authorList>
    </citation>
    <scope>NUCLEOTIDE SEQUENCE [LARGE SCALE GENOMIC DNA]</scope>
    <source>
        <strain evidence="1 2">KH1503</strain>
    </source>
</reference>
<gene>
    <name evidence="1" type="ORF">PL75_09685</name>
</gene>